<evidence type="ECO:0000256" key="1">
    <source>
        <dbReference type="SAM" id="MobiDB-lite"/>
    </source>
</evidence>
<dbReference type="Proteomes" id="UP000316621">
    <property type="component" value="Chromosome 4"/>
</dbReference>
<feature type="region of interest" description="Disordered" evidence="1">
    <location>
        <begin position="54"/>
        <end position="109"/>
    </location>
</feature>
<dbReference type="Gramene" id="RZC59254">
    <property type="protein sequence ID" value="RZC59254"/>
    <property type="gene ID" value="C5167_006560"/>
</dbReference>
<keyword evidence="3" id="KW-1185">Reference proteome</keyword>
<protein>
    <submittedName>
        <fullName evidence="2">Uncharacterized protein</fullName>
    </submittedName>
</protein>
<name>A0A4Y7JDM2_PAPSO</name>
<sequence length="109" mass="11730">MGCSSVKILMVTFLRIQTREVFSAGFAAKLAKNVALGNAPEVYRKYPGGTLKKCGKHPRRIAKGTPNLDKGHPISGHVLKGHRNWIGGGNLQNSKQKLAGKKGSSDNSF</sequence>
<gene>
    <name evidence="2" type="ORF">C5167_006560</name>
</gene>
<reference evidence="2 3" key="1">
    <citation type="journal article" date="2018" name="Science">
        <title>The opium poppy genome and morphinan production.</title>
        <authorList>
            <person name="Guo L."/>
            <person name="Winzer T."/>
            <person name="Yang X."/>
            <person name="Li Y."/>
            <person name="Ning Z."/>
            <person name="He Z."/>
            <person name="Teodor R."/>
            <person name="Lu Y."/>
            <person name="Bowser T.A."/>
            <person name="Graham I.A."/>
            <person name="Ye K."/>
        </authorList>
    </citation>
    <scope>NUCLEOTIDE SEQUENCE [LARGE SCALE GENOMIC DNA]</scope>
    <source>
        <strain evidence="3">cv. HN1</strain>
        <tissue evidence="2">Leaves</tissue>
    </source>
</reference>
<organism evidence="2 3">
    <name type="scientific">Papaver somniferum</name>
    <name type="common">Opium poppy</name>
    <dbReference type="NCBI Taxonomy" id="3469"/>
    <lineage>
        <taxon>Eukaryota</taxon>
        <taxon>Viridiplantae</taxon>
        <taxon>Streptophyta</taxon>
        <taxon>Embryophyta</taxon>
        <taxon>Tracheophyta</taxon>
        <taxon>Spermatophyta</taxon>
        <taxon>Magnoliopsida</taxon>
        <taxon>Ranunculales</taxon>
        <taxon>Papaveraceae</taxon>
        <taxon>Papaveroideae</taxon>
        <taxon>Papaver</taxon>
    </lineage>
</organism>
<evidence type="ECO:0000313" key="3">
    <source>
        <dbReference type="Proteomes" id="UP000316621"/>
    </source>
</evidence>
<proteinExistence type="predicted"/>
<accession>A0A4Y7JDM2</accession>
<dbReference type="AlphaFoldDB" id="A0A4Y7JDM2"/>
<dbReference type="EMBL" id="CM010718">
    <property type="protein sequence ID" value="RZC59254.1"/>
    <property type="molecule type" value="Genomic_DNA"/>
</dbReference>
<evidence type="ECO:0000313" key="2">
    <source>
        <dbReference type="EMBL" id="RZC59254.1"/>
    </source>
</evidence>